<feature type="region of interest" description="Disordered" evidence="1">
    <location>
        <begin position="461"/>
        <end position="500"/>
    </location>
</feature>
<dbReference type="Proteomes" id="UP001500973">
    <property type="component" value="Unassembled WGS sequence"/>
</dbReference>
<dbReference type="Pfam" id="PF19136">
    <property type="entry name" value="DUF5819"/>
    <property type="match status" value="1"/>
</dbReference>
<comment type="caution">
    <text evidence="2">The sequence shown here is derived from an EMBL/GenBank/DDBJ whole genome shotgun (WGS) entry which is preliminary data.</text>
</comment>
<keyword evidence="3" id="KW-1185">Reference proteome</keyword>
<sequence length="500" mass="51859">MDAYDEGSDARREPAEPSGPDARRGRPEPAPESASASGTASRIPPGQQAPQQSASPQQAARRQTSQPPISEQSVAQPPVSEPPVSGEAPFSEQPVSGEAPFFEQPVSEQPVSGEAPFFEQPVSEQPGSGEAPADDVDTSAVQDEGPADRADADRPVAGNDGPTTPTAADGRVPAPTHGDGGGMSEADAPGSDAAAPHDSGDNGPGAVTPPPAQVAAPAPPPYSPTPGWPPVNPHPVSGSSRKSSPPPLPASPPDPPTGIAALSLRYRIAAAVALAAVAVTVCAHLGMTFLHVAPPNTVSKEHGEVIEEWIYPEFEQNWKLFAPNPLQQNIGVQVRAEIGTPDGGVRTTRWYDLSAEDGRAIDGNPLPSHTQQNELRRAWDFFVATHDEKNRPVGLRGALSESYLRRIAVLRLDRADVAGDGGVIQQVQIRSRTANVPPPEWSDEKISTAPVYRTLPWWSVPKDAGDAGDAGEAGEAGEARETGEAGGAGNGEDTARGGAG</sequence>
<feature type="compositionally biased region" description="Low complexity" evidence="1">
    <location>
        <begin position="234"/>
        <end position="243"/>
    </location>
</feature>
<feature type="compositionally biased region" description="Pro residues" evidence="1">
    <location>
        <begin position="244"/>
        <end position="254"/>
    </location>
</feature>
<gene>
    <name evidence="2" type="ORF">GCM10009601_49580</name>
</gene>
<name>A0ABN1Z7I4_9ACTN</name>
<evidence type="ECO:0000256" key="1">
    <source>
        <dbReference type="SAM" id="MobiDB-lite"/>
    </source>
</evidence>
<reference evidence="2 3" key="1">
    <citation type="journal article" date="2019" name="Int. J. Syst. Evol. Microbiol.">
        <title>The Global Catalogue of Microorganisms (GCM) 10K type strain sequencing project: providing services to taxonomists for standard genome sequencing and annotation.</title>
        <authorList>
            <consortium name="The Broad Institute Genomics Platform"/>
            <consortium name="The Broad Institute Genome Sequencing Center for Infectious Disease"/>
            <person name="Wu L."/>
            <person name="Ma J."/>
        </authorList>
    </citation>
    <scope>NUCLEOTIDE SEQUENCE [LARGE SCALE GENOMIC DNA]</scope>
    <source>
        <strain evidence="2 3">JCM 11756</strain>
    </source>
</reference>
<dbReference type="EMBL" id="BAAAIZ010000085">
    <property type="protein sequence ID" value="GAA1431127.1"/>
    <property type="molecule type" value="Genomic_DNA"/>
</dbReference>
<evidence type="ECO:0000313" key="3">
    <source>
        <dbReference type="Proteomes" id="UP001500973"/>
    </source>
</evidence>
<feature type="compositionally biased region" description="Basic and acidic residues" evidence="1">
    <location>
        <begin position="8"/>
        <end position="29"/>
    </location>
</feature>
<evidence type="ECO:0000313" key="2">
    <source>
        <dbReference type="EMBL" id="GAA1431127.1"/>
    </source>
</evidence>
<accession>A0ABN1Z7I4</accession>
<organism evidence="2 3">
    <name type="scientific">Streptomyces thermospinosisporus</name>
    <dbReference type="NCBI Taxonomy" id="161482"/>
    <lineage>
        <taxon>Bacteria</taxon>
        <taxon>Bacillati</taxon>
        <taxon>Actinomycetota</taxon>
        <taxon>Actinomycetes</taxon>
        <taxon>Kitasatosporales</taxon>
        <taxon>Streptomycetaceae</taxon>
        <taxon>Streptomyces</taxon>
    </lineage>
</organism>
<dbReference type="InterPro" id="IPR043857">
    <property type="entry name" value="DUF5819"/>
</dbReference>
<feature type="compositionally biased region" description="Pro residues" evidence="1">
    <location>
        <begin position="207"/>
        <end position="233"/>
    </location>
</feature>
<protein>
    <submittedName>
        <fullName evidence="2">Uncharacterized protein</fullName>
    </submittedName>
</protein>
<proteinExistence type="predicted"/>
<feature type="region of interest" description="Disordered" evidence="1">
    <location>
        <begin position="1"/>
        <end position="254"/>
    </location>
</feature>
<feature type="compositionally biased region" description="Low complexity" evidence="1">
    <location>
        <begin position="44"/>
        <end position="68"/>
    </location>
</feature>